<feature type="transmembrane region" description="Helical" evidence="1">
    <location>
        <begin position="83"/>
        <end position="104"/>
    </location>
</feature>
<evidence type="ECO:0000313" key="4">
    <source>
        <dbReference type="Proteomes" id="UP000613743"/>
    </source>
</evidence>
<feature type="transmembrane region" description="Helical" evidence="1">
    <location>
        <begin position="111"/>
        <end position="134"/>
    </location>
</feature>
<organism evidence="3 4">
    <name type="scientific">Shewanella gelidii</name>
    <dbReference type="NCBI Taxonomy" id="1642821"/>
    <lineage>
        <taxon>Bacteria</taxon>
        <taxon>Pseudomonadati</taxon>
        <taxon>Pseudomonadota</taxon>
        <taxon>Gammaproteobacteria</taxon>
        <taxon>Alteromonadales</taxon>
        <taxon>Shewanellaceae</taxon>
        <taxon>Shewanella</taxon>
    </lineage>
</organism>
<evidence type="ECO:0000259" key="2">
    <source>
        <dbReference type="Pfam" id="PF09335"/>
    </source>
</evidence>
<keyword evidence="1" id="KW-0812">Transmembrane</keyword>
<gene>
    <name evidence="3" type="ORF">GCM10009332_02060</name>
</gene>
<dbReference type="GO" id="GO:0005886">
    <property type="term" value="C:plasma membrane"/>
    <property type="evidence" value="ECO:0007669"/>
    <property type="project" value="UniProtKB-ARBA"/>
</dbReference>
<reference evidence="3" key="2">
    <citation type="submission" date="2020-09" db="EMBL/GenBank/DDBJ databases">
        <authorList>
            <person name="Sun Q."/>
            <person name="Ohkuma M."/>
        </authorList>
    </citation>
    <scope>NUCLEOTIDE SEQUENCE</scope>
    <source>
        <strain evidence="3">JCM 30804</strain>
    </source>
</reference>
<protein>
    <submittedName>
        <fullName evidence="3">Membrane protein</fullName>
    </submittedName>
</protein>
<proteinExistence type="predicted"/>
<feature type="transmembrane region" description="Helical" evidence="1">
    <location>
        <begin position="6"/>
        <end position="24"/>
    </location>
</feature>
<comment type="caution">
    <text evidence="3">The sequence shown here is derived from an EMBL/GenBank/DDBJ whole genome shotgun (WGS) entry which is preliminary data.</text>
</comment>
<name>A0A917N6E3_9GAMM</name>
<accession>A0A917N6E3</accession>
<dbReference type="InterPro" id="IPR032816">
    <property type="entry name" value="VTT_dom"/>
</dbReference>
<dbReference type="PANTHER" id="PTHR42709">
    <property type="entry name" value="ALKALINE PHOSPHATASE LIKE PROTEIN"/>
    <property type="match status" value="1"/>
</dbReference>
<feature type="domain" description="VTT" evidence="2">
    <location>
        <begin position="18"/>
        <end position="128"/>
    </location>
</feature>
<keyword evidence="1" id="KW-1133">Transmembrane helix</keyword>
<dbReference type="AlphaFoldDB" id="A0A917N6E3"/>
<dbReference type="PANTHER" id="PTHR42709:SF4">
    <property type="entry name" value="INNER MEMBRANE PROTEIN YQAA"/>
    <property type="match status" value="1"/>
</dbReference>
<evidence type="ECO:0000256" key="1">
    <source>
        <dbReference type="SAM" id="Phobius"/>
    </source>
</evidence>
<sequence length="141" mass="15432">MFTGAFIAATVLPGGSELLLVGFIQQASVHWLWLVVAASIGNTLGSVTSYYLGRLGRIAQTPELMAKGNYQRSFKLLQRYGSIAMLFAWAPVVGDVLCILAGWLRLPIGRTCFFIAIGKTFRYFIVAAVALQWFEPAVSLL</sequence>
<dbReference type="Proteomes" id="UP000613743">
    <property type="component" value="Unassembled WGS sequence"/>
</dbReference>
<reference evidence="3" key="1">
    <citation type="journal article" date="2014" name="Int. J. Syst. Evol. Microbiol.">
        <title>Complete genome sequence of Corynebacterium casei LMG S-19264T (=DSM 44701T), isolated from a smear-ripened cheese.</title>
        <authorList>
            <consortium name="US DOE Joint Genome Institute (JGI-PGF)"/>
            <person name="Walter F."/>
            <person name="Albersmeier A."/>
            <person name="Kalinowski J."/>
            <person name="Ruckert C."/>
        </authorList>
    </citation>
    <scope>NUCLEOTIDE SEQUENCE</scope>
    <source>
        <strain evidence="3">JCM 30804</strain>
    </source>
</reference>
<keyword evidence="4" id="KW-1185">Reference proteome</keyword>
<dbReference type="EMBL" id="BMPZ01000001">
    <property type="protein sequence ID" value="GGI68488.1"/>
    <property type="molecule type" value="Genomic_DNA"/>
</dbReference>
<evidence type="ECO:0000313" key="3">
    <source>
        <dbReference type="EMBL" id="GGI68488.1"/>
    </source>
</evidence>
<feature type="transmembrane region" description="Helical" evidence="1">
    <location>
        <begin position="31"/>
        <end position="52"/>
    </location>
</feature>
<keyword evidence="1" id="KW-0472">Membrane</keyword>
<dbReference type="InterPro" id="IPR051311">
    <property type="entry name" value="DedA_domain"/>
</dbReference>
<dbReference type="Pfam" id="PF09335">
    <property type="entry name" value="VTT_dom"/>
    <property type="match status" value="1"/>
</dbReference>